<feature type="non-terminal residue" evidence="1">
    <location>
        <position position="1"/>
    </location>
</feature>
<dbReference type="AlphaFoldDB" id="A0A381XT47"/>
<proteinExistence type="predicted"/>
<dbReference type="EMBL" id="UINC01016297">
    <property type="protein sequence ID" value="SVA67949.1"/>
    <property type="molecule type" value="Genomic_DNA"/>
</dbReference>
<gene>
    <name evidence="1" type="ORF">METZ01_LOCUS120803</name>
</gene>
<evidence type="ECO:0000313" key="1">
    <source>
        <dbReference type="EMBL" id="SVA67949.1"/>
    </source>
</evidence>
<protein>
    <submittedName>
        <fullName evidence="1">Uncharacterized protein</fullName>
    </submittedName>
</protein>
<sequence length="32" mass="3476">KEDCVVKLIEKTAINGKAMPSTTSIKAGERRT</sequence>
<name>A0A381XT47_9ZZZZ</name>
<reference evidence="1" key="1">
    <citation type="submission" date="2018-05" db="EMBL/GenBank/DDBJ databases">
        <authorList>
            <person name="Lanie J.A."/>
            <person name="Ng W.-L."/>
            <person name="Kazmierczak K.M."/>
            <person name="Andrzejewski T.M."/>
            <person name="Davidsen T.M."/>
            <person name="Wayne K.J."/>
            <person name="Tettelin H."/>
            <person name="Glass J.I."/>
            <person name="Rusch D."/>
            <person name="Podicherti R."/>
            <person name="Tsui H.-C.T."/>
            <person name="Winkler M.E."/>
        </authorList>
    </citation>
    <scope>NUCLEOTIDE SEQUENCE</scope>
</reference>
<organism evidence="1">
    <name type="scientific">marine metagenome</name>
    <dbReference type="NCBI Taxonomy" id="408172"/>
    <lineage>
        <taxon>unclassified sequences</taxon>
        <taxon>metagenomes</taxon>
        <taxon>ecological metagenomes</taxon>
    </lineage>
</organism>
<accession>A0A381XT47</accession>